<sequence length="133" mass="15204">MRKLLPAALSAFFLGLQAFTPAFAIDASVMRQLNALAPEERLEQRCDIEAMERIATEQKGMRPDKVIAYTFGDPEVGKNSIKAPGAVFRSSGEWYKLKYKCQLKSDSLSIQSFDYRVGDRIPEEQWKKLYLYD</sequence>
<feature type="signal peptide" evidence="1">
    <location>
        <begin position="1"/>
        <end position="24"/>
    </location>
</feature>
<evidence type="ECO:0000256" key="1">
    <source>
        <dbReference type="SAM" id="SignalP"/>
    </source>
</evidence>
<dbReference type="Proteomes" id="UP000528185">
    <property type="component" value="Unassembled WGS sequence"/>
</dbReference>
<feature type="chain" id="PRO_5042334010" evidence="1">
    <location>
        <begin position="25"/>
        <end position="133"/>
    </location>
</feature>
<evidence type="ECO:0000313" key="2">
    <source>
        <dbReference type="EMBL" id="CAD0210543.1"/>
    </source>
</evidence>
<evidence type="ECO:0000313" key="3">
    <source>
        <dbReference type="EMBL" id="TRB02386.1"/>
    </source>
</evidence>
<dbReference type="EMBL" id="CAICSX020000001">
    <property type="protein sequence ID" value="CAD0210543.1"/>
    <property type="molecule type" value="Genomic_DNA"/>
</dbReference>
<dbReference type="OrthoDB" id="8444764at2"/>
<reference evidence="3 4" key="1">
    <citation type="journal article" date="2019" name="Appl. Microbiol. Biotechnol.">
        <title>Differential efficiency of wild type rhizogenic strains for rol gene transformation of plants.</title>
        <authorList>
            <person name="Desmet S."/>
            <person name="De Keyser E."/>
            <person name="Van Vaerenbergh J."/>
            <person name="Baeyen S."/>
            <person name="Van Huylenbroeck J."/>
            <person name="Geelen D."/>
            <person name="Dhooghe E."/>
        </authorList>
    </citation>
    <scope>NUCLEOTIDE SEQUENCE [LARGE SCALE GENOMIC DNA]</scope>
    <source>
        <strain evidence="3 4">GBBC3284</strain>
    </source>
</reference>
<proteinExistence type="predicted"/>
<keyword evidence="1" id="KW-0732">Signal</keyword>
<evidence type="ECO:0000313" key="5">
    <source>
        <dbReference type="Proteomes" id="UP000528185"/>
    </source>
</evidence>
<dbReference type="RefSeq" id="WP_003494410.1">
    <property type="nucleotide sequence ID" value="NZ_CAICSX020000001.1"/>
</dbReference>
<gene>
    <name evidence="2" type="ORF">AGRHK599_LOCUS560</name>
    <name evidence="3" type="ORF">EXN68_01410</name>
</gene>
<accession>A0A178HA88</accession>
<dbReference type="EMBL" id="SGNY01000001">
    <property type="protein sequence ID" value="TRB02386.1"/>
    <property type="molecule type" value="Genomic_DNA"/>
</dbReference>
<comment type="caution">
    <text evidence="3">The sequence shown here is derived from an EMBL/GenBank/DDBJ whole genome shotgun (WGS) entry which is preliminary data.</text>
</comment>
<name>A0A178HA88_RHIRH</name>
<dbReference type="AlphaFoldDB" id="A0A178HA88"/>
<reference evidence="2 5" key="2">
    <citation type="submission" date="2020-06" db="EMBL/GenBank/DDBJ databases">
        <authorList>
            <person name="De Coninck B."/>
            <person name="Ibrahim H."/>
        </authorList>
    </citation>
    <scope>NUCLEOTIDE SEQUENCE [LARGE SCALE GENOMIC DNA]</scope>
    <source>
        <strain evidence="2">Ag_rhizogenes_K599</strain>
    </source>
</reference>
<dbReference type="Proteomes" id="UP000315434">
    <property type="component" value="Unassembled WGS sequence"/>
</dbReference>
<evidence type="ECO:0000313" key="4">
    <source>
        <dbReference type="Proteomes" id="UP000315434"/>
    </source>
</evidence>
<protein>
    <submittedName>
        <fullName evidence="3">DUF930 domain-containing protein</fullName>
    </submittedName>
</protein>
<dbReference type="KEGG" id="aro:B0909_08965"/>
<dbReference type="InterPro" id="IPR009273">
    <property type="entry name" value="DUF930"/>
</dbReference>
<dbReference type="Pfam" id="PF06059">
    <property type="entry name" value="DUF930"/>
    <property type="match status" value="1"/>
</dbReference>
<organism evidence="3 4">
    <name type="scientific">Rhizobium rhizogenes</name>
    <name type="common">Agrobacterium rhizogenes</name>
    <dbReference type="NCBI Taxonomy" id="359"/>
    <lineage>
        <taxon>Bacteria</taxon>
        <taxon>Pseudomonadati</taxon>
        <taxon>Pseudomonadota</taxon>
        <taxon>Alphaproteobacteria</taxon>
        <taxon>Hyphomicrobiales</taxon>
        <taxon>Rhizobiaceae</taxon>
        <taxon>Rhizobium/Agrobacterium group</taxon>
        <taxon>Rhizobium</taxon>
    </lineage>
</organism>